<feature type="domain" description="Exoribonuclease phosphorolytic" evidence="11">
    <location>
        <begin position="203"/>
        <end position="269"/>
    </location>
</feature>
<dbReference type="SUPFAM" id="SSF55666">
    <property type="entry name" value="Ribonuclease PH domain 2-like"/>
    <property type="match status" value="1"/>
</dbReference>
<keyword evidence="6" id="KW-0271">Exosome</keyword>
<dbReference type="GO" id="GO:0071038">
    <property type="term" value="P:TRAMP-dependent tRNA surveillance pathway"/>
    <property type="evidence" value="ECO:0007669"/>
    <property type="project" value="TreeGrafter"/>
</dbReference>
<comment type="similarity">
    <text evidence="3">Belongs to the RNase PH family.</text>
</comment>
<dbReference type="OrthoDB" id="45882at2759"/>
<evidence type="ECO:0000256" key="3">
    <source>
        <dbReference type="ARBA" id="ARBA00006678"/>
    </source>
</evidence>
<keyword evidence="13" id="KW-1185">Reference proteome</keyword>
<keyword evidence="8" id="KW-0539">Nucleus</keyword>
<evidence type="ECO:0000256" key="7">
    <source>
        <dbReference type="ARBA" id="ARBA00022884"/>
    </source>
</evidence>
<dbReference type="InterPro" id="IPR027408">
    <property type="entry name" value="PNPase/RNase_PH_dom_sf"/>
</dbReference>
<dbReference type="InterPro" id="IPR033196">
    <property type="entry name" value="Rrp43"/>
</dbReference>
<organism evidence="12">
    <name type="scientific">Mucor ambiguus</name>
    <dbReference type="NCBI Taxonomy" id="91626"/>
    <lineage>
        <taxon>Eukaryota</taxon>
        <taxon>Fungi</taxon>
        <taxon>Fungi incertae sedis</taxon>
        <taxon>Mucoromycota</taxon>
        <taxon>Mucoromycotina</taxon>
        <taxon>Mucoromycetes</taxon>
        <taxon>Mucorales</taxon>
        <taxon>Mucorineae</taxon>
        <taxon>Mucoraceae</taxon>
        <taxon>Mucor</taxon>
    </lineage>
</organism>
<dbReference type="GO" id="GO:0000177">
    <property type="term" value="C:cytoplasmic exosome (RNase complex)"/>
    <property type="evidence" value="ECO:0007669"/>
    <property type="project" value="TreeGrafter"/>
</dbReference>
<dbReference type="GO" id="GO:0005730">
    <property type="term" value="C:nucleolus"/>
    <property type="evidence" value="ECO:0007669"/>
    <property type="project" value="UniProtKB-SubCell"/>
</dbReference>
<dbReference type="FunFam" id="3.30.230.70:FF:000017">
    <property type="entry name" value="Exosome complex component Rrp42"/>
    <property type="match status" value="1"/>
</dbReference>
<dbReference type="GO" id="GO:0016075">
    <property type="term" value="P:rRNA catabolic process"/>
    <property type="evidence" value="ECO:0007669"/>
    <property type="project" value="TreeGrafter"/>
</dbReference>
<dbReference type="EMBL" id="DF836459">
    <property type="protein sequence ID" value="GAN07659.1"/>
    <property type="molecule type" value="Genomic_DNA"/>
</dbReference>
<evidence type="ECO:0000256" key="5">
    <source>
        <dbReference type="ARBA" id="ARBA00022552"/>
    </source>
</evidence>
<dbReference type="STRING" id="91626.A0A0C9MJS0"/>
<evidence type="ECO:0000256" key="9">
    <source>
        <dbReference type="ARBA" id="ARBA00030617"/>
    </source>
</evidence>
<dbReference type="CDD" id="cd11369">
    <property type="entry name" value="RNase_PH_RRP43"/>
    <property type="match status" value="1"/>
</dbReference>
<dbReference type="GO" id="GO:0071028">
    <property type="term" value="P:nuclear mRNA surveillance"/>
    <property type="evidence" value="ECO:0007669"/>
    <property type="project" value="TreeGrafter"/>
</dbReference>
<evidence type="ECO:0000256" key="2">
    <source>
        <dbReference type="ARBA" id="ARBA00004604"/>
    </source>
</evidence>
<dbReference type="SUPFAM" id="SSF54211">
    <property type="entry name" value="Ribosomal protein S5 domain 2-like"/>
    <property type="match status" value="1"/>
</dbReference>
<dbReference type="InterPro" id="IPR050590">
    <property type="entry name" value="Exosome_comp_Rrp42_subfam"/>
</dbReference>
<evidence type="ECO:0000256" key="6">
    <source>
        <dbReference type="ARBA" id="ARBA00022835"/>
    </source>
</evidence>
<dbReference type="Pfam" id="PF03725">
    <property type="entry name" value="RNase_PH_C"/>
    <property type="match status" value="1"/>
</dbReference>
<evidence type="ECO:0000256" key="4">
    <source>
        <dbReference type="ARBA" id="ARBA00022490"/>
    </source>
</evidence>
<evidence type="ECO:0000256" key="8">
    <source>
        <dbReference type="ARBA" id="ARBA00023242"/>
    </source>
</evidence>
<dbReference type="Pfam" id="PF01138">
    <property type="entry name" value="RNase_PH"/>
    <property type="match status" value="1"/>
</dbReference>
<evidence type="ECO:0000259" key="10">
    <source>
        <dbReference type="Pfam" id="PF01138"/>
    </source>
</evidence>
<protein>
    <recommendedName>
        <fullName evidence="9">Ribosomal RNA-processing protein 43</fullName>
    </recommendedName>
</protein>
<dbReference type="PANTHER" id="PTHR11097:SF9">
    <property type="entry name" value="EXOSOME COMPLEX COMPONENT RRP43"/>
    <property type="match status" value="1"/>
</dbReference>
<keyword evidence="7" id="KW-0694">RNA-binding</keyword>
<dbReference type="GO" id="GO:0071035">
    <property type="term" value="P:nuclear polyadenylation-dependent rRNA catabolic process"/>
    <property type="evidence" value="ECO:0007669"/>
    <property type="project" value="TreeGrafter"/>
</dbReference>
<proteinExistence type="inferred from homology"/>
<dbReference type="Proteomes" id="UP000053815">
    <property type="component" value="Unassembled WGS sequence"/>
</dbReference>
<dbReference type="GO" id="GO:0000176">
    <property type="term" value="C:nuclear exosome (RNase complex)"/>
    <property type="evidence" value="ECO:0007669"/>
    <property type="project" value="UniProtKB-ARBA"/>
</dbReference>
<dbReference type="GO" id="GO:0000467">
    <property type="term" value="P:exonucleolytic trimming to generate mature 3'-end of 5.8S rRNA from tricistronic rRNA transcript (SSU-rRNA, 5.8S rRNA, LSU-rRNA)"/>
    <property type="evidence" value="ECO:0007669"/>
    <property type="project" value="TreeGrafter"/>
</dbReference>
<reference evidence="12" key="1">
    <citation type="submission" date="2014-09" db="EMBL/GenBank/DDBJ databases">
        <title>Draft genome sequence of an oleaginous Mucoromycotina fungus Mucor ambiguus NBRC6742.</title>
        <authorList>
            <person name="Takeda I."/>
            <person name="Yamane N."/>
            <person name="Morita T."/>
            <person name="Tamano K."/>
            <person name="Machida M."/>
            <person name="Baker S."/>
            <person name="Koike H."/>
        </authorList>
    </citation>
    <scope>NUCLEOTIDE SEQUENCE</scope>
    <source>
        <strain evidence="12">NBRC 6742</strain>
    </source>
</reference>
<dbReference type="GO" id="GO:0034473">
    <property type="term" value="P:U1 snRNA 3'-end processing"/>
    <property type="evidence" value="ECO:0007669"/>
    <property type="project" value="TreeGrafter"/>
</dbReference>
<keyword evidence="5" id="KW-0698">rRNA processing</keyword>
<dbReference type="AlphaFoldDB" id="A0A0C9MJS0"/>
<evidence type="ECO:0000256" key="1">
    <source>
        <dbReference type="ARBA" id="ARBA00004496"/>
    </source>
</evidence>
<feature type="domain" description="Exoribonuclease phosphorolytic" evidence="10">
    <location>
        <begin position="43"/>
        <end position="178"/>
    </location>
</feature>
<dbReference type="InterPro" id="IPR001247">
    <property type="entry name" value="ExoRNase_PH_dom1"/>
</dbReference>
<dbReference type="Gene3D" id="3.30.230.70">
    <property type="entry name" value="GHMP Kinase, N-terminal domain"/>
    <property type="match status" value="1"/>
</dbReference>
<dbReference type="InterPro" id="IPR015847">
    <property type="entry name" value="ExoRNase_PH_dom2"/>
</dbReference>
<dbReference type="GO" id="GO:0034476">
    <property type="term" value="P:U5 snRNA 3'-end processing"/>
    <property type="evidence" value="ECO:0007669"/>
    <property type="project" value="TreeGrafter"/>
</dbReference>
<dbReference type="InterPro" id="IPR036345">
    <property type="entry name" value="ExoRNase_PH_dom2_sf"/>
</dbReference>
<keyword evidence="4" id="KW-0963">Cytoplasm</keyword>
<sequence length="283" mass="31073">MATTSTAAFTTDKFEIFSRIQPHEYLKRFLDQKVRPDGRVLNEFRKTMITSGAISTTNASAMVRLGGTTVVCGIKAEVCEPKIDVPNQGYLVPNVELSPLCSPKFNPGAPSEKAQSTSEFIHQLFVKSQVFPLEDLCIEEGKAVWVLYADIVCLNYDGNILDASLLALTTALKDLKLPKAQVSPSLVVEADPTEFTSISLSRFPVSSTFCIFNNPDVILSDPNDTEESLAKETVTIVMDMDHQLCKIYKNGGTTITAEGIKQCIDNAKQRTNQVRSLVDEAIV</sequence>
<comment type="subcellular location">
    <subcellularLocation>
        <location evidence="1">Cytoplasm</location>
    </subcellularLocation>
    <subcellularLocation>
        <location evidence="2">Nucleus</location>
        <location evidence="2">Nucleolus</location>
    </subcellularLocation>
</comment>
<evidence type="ECO:0000313" key="13">
    <source>
        <dbReference type="Proteomes" id="UP000053815"/>
    </source>
</evidence>
<dbReference type="InterPro" id="IPR020568">
    <property type="entry name" value="Ribosomal_Su5_D2-typ_SF"/>
</dbReference>
<name>A0A0C9MJS0_9FUNG</name>
<dbReference type="GO" id="GO:0035925">
    <property type="term" value="F:mRNA 3'-UTR AU-rich region binding"/>
    <property type="evidence" value="ECO:0007669"/>
    <property type="project" value="TreeGrafter"/>
</dbReference>
<dbReference type="PANTHER" id="PTHR11097">
    <property type="entry name" value="EXOSOME COMPLEX EXONUCLEASE RIBOSOMAL RNA PROCESSING PROTEIN"/>
    <property type="match status" value="1"/>
</dbReference>
<evidence type="ECO:0000259" key="11">
    <source>
        <dbReference type="Pfam" id="PF03725"/>
    </source>
</evidence>
<accession>A0A0C9MJS0</accession>
<gene>
    <name evidence="12" type="ORF">MAM1_0170c07161</name>
</gene>
<dbReference type="GO" id="GO:0034475">
    <property type="term" value="P:U4 snRNA 3'-end processing"/>
    <property type="evidence" value="ECO:0007669"/>
    <property type="project" value="TreeGrafter"/>
</dbReference>
<evidence type="ECO:0000313" key="12">
    <source>
        <dbReference type="EMBL" id="GAN07659.1"/>
    </source>
</evidence>